<organism evidence="4 5">
    <name type="scientific">Dibothriocephalus latus</name>
    <name type="common">Fish tapeworm</name>
    <name type="synonym">Diphyllobothrium latum</name>
    <dbReference type="NCBI Taxonomy" id="60516"/>
    <lineage>
        <taxon>Eukaryota</taxon>
        <taxon>Metazoa</taxon>
        <taxon>Spiralia</taxon>
        <taxon>Lophotrochozoa</taxon>
        <taxon>Platyhelminthes</taxon>
        <taxon>Cestoda</taxon>
        <taxon>Eucestoda</taxon>
        <taxon>Diphyllobothriidea</taxon>
        <taxon>Diphyllobothriidae</taxon>
        <taxon>Dibothriocephalus</taxon>
    </lineage>
</organism>
<proteinExistence type="predicted"/>
<evidence type="ECO:0000256" key="2">
    <source>
        <dbReference type="ARBA" id="ARBA00023122"/>
    </source>
</evidence>
<dbReference type="Proteomes" id="UP000281553">
    <property type="component" value="Unassembled WGS sequence"/>
</dbReference>
<dbReference type="GO" id="GO:0016020">
    <property type="term" value="C:membrane"/>
    <property type="evidence" value="ECO:0007669"/>
    <property type="project" value="UniProtKB-SubCell"/>
</dbReference>
<keyword evidence="3" id="KW-1133">Transmembrane helix</keyword>
<dbReference type="PANTHER" id="PTHR11689:SF136">
    <property type="entry name" value="H(+)_CL(-) EXCHANGE TRANSPORTER 7"/>
    <property type="match status" value="1"/>
</dbReference>
<dbReference type="Gene3D" id="1.10.3080.10">
    <property type="entry name" value="Clc chloride channel"/>
    <property type="match status" value="1"/>
</dbReference>
<dbReference type="AlphaFoldDB" id="A0A3P7P033"/>
<keyword evidence="1" id="KW-0677">Repeat</keyword>
<sequence length="132" mass="13960">MLVFIVMGCFGGLLGALFVKLNCMLTQYRQLNVKSKTAKVCEAAVIAALTAACSVTLVLLVADCRPIAPSTTHFPLQLVLAVAIVLSKLPMVGSEARETSDHGLIACHKPLADFSDILLMDLVPGFATESAK</sequence>
<dbReference type="OrthoDB" id="428525at2759"/>
<dbReference type="GO" id="GO:0015108">
    <property type="term" value="F:chloride transmembrane transporter activity"/>
    <property type="evidence" value="ECO:0007669"/>
    <property type="project" value="InterPro"/>
</dbReference>
<dbReference type="InterPro" id="IPR014743">
    <property type="entry name" value="Cl-channel_core"/>
</dbReference>
<accession>A0A3P7P033</accession>
<dbReference type="PANTHER" id="PTHR11689">
    <property type="entry name" value="CHLORIDE CHANNEL PROTEIN CLC FAMILY MEMBER"/>
    <property type="match status" value="1"/>
</dbReference>
<keyword evidence="2" id="KW-0129">CBS domain</keyword>
<reference evidence="4 5" key="1">
    <citation type="submission" date="2018-11" db="EMBL/GenBank/DDBJ databases">
        <authorList>
            <consortium name="Pathogen Informatics"/>
        </authorList>
    </citation>
    <scope>NUCLEOTIDE SEQUENCE [LARGE SCALE GENOMIC DNA]</scope>
</reference>
<dbReference type="SUPFAM" id="SSF81340">
    <property type="entry name" value="Clc chloride channel"/>
    <property type="match status" value="1"/>
</dbReference>
<keyword evidence="3" id="KW-0472">Membrane</keyword>
<feature type="transmembrane region" description="Helical" evidence="3">
    <location>
        <begin position="43"/>
        <end position="62"/>
    </location>
</feature>
<keyword evidence="3" id="KW-0812">Transmembrane</keyword>
<gene>
    <name evidence="4" type="ORF">DILT_LOCUS10030</name>
</gene>
<protein>
    <submittedName>
        <fullName evidence="4">Uncharacterized protein</fullName>
    </submittedName>
</protein>
<evidence type="ECO:0000256" key="1">
    <source>
        <dbReference type="ARBA" id="ARBA00022737"/>
    </source>
</evidence>
<keyword evidence="5" id="KW-1185">Reference proteome</keyword>
<evidence type="ECO:0000256" key="3">
    <source>
        <dbReference type="SAM" id="Phobius"/>
    </source>
</evidence>
<dbReference type="EMBL" id="UYRU01058555">
    <property type="protein sequence ID" value="VDN14199.1"/>
    <property type="molecule type" value="Genomic_DNA"/>
</dbReference>
<evidence type="ECO:0000313" key="4">
    <source>
        <dbReference type="EMBL" id="VDN14199.1"/>
    </source>
</evidence>
<dbReference type="InterPro" id="IPR051280">
    <property type="entry name" value="Cl-channel/antiporter"/>
</dbReference>
<name>A0A3P7P033_DIBLA</name>
<evidence type="ECO:0000313" key="5">
    <source>
        <dbReference type="Proteomes" id="UP000281553"/>
    </source>
</evidence>